<keyword evidence="3" id="KW-1185">Reference proteome</keyword>
<organism evidence="2 3">
    <name type="scientific">Nonomuraea mangrovi</name>
    <dbReference type="NCBI Taxonomy" id="2316207"/>
    <lineage>
        <taxon>Bacteria</taxon>
        <taxon>Bacillati</taxon>
        <taxon>Actinomycetota</taxon>
        <taxon>Actinomycetes</taxon>
        <taxon>Streptosporangiales</taxon>
        <taxon>Streptosporangiaceae</taxon>
        <taxon>Nonomuraea</taxon>
    </lineage>
</organism>
<dbReference type="EMBL" id="JBHUFV010000043">
    <property type="protein sequence ID" value="MFD1935508.1"/>
    <property type="molecule type" value="Genomic_DNA"/>
</dbReference>
<proteinExistence type="predicted"/>
<evidence type="ECO:0000313" key="2">
    <source>
        <dbReference type="EMBL" id="MFD1935508.1"/>
    </source>
</evidence>
<name>A0ABW4T0N3_9ACTN</name>
<evidence type="ECO:0000256" key="1">
    <source>
        <dbReference type="SAM" id="MobiDB-lite"/>
    </source>
</evidence>
<sequence length="207" mass="23087">MSSEAGRAVSELGEEETWDPGVERWRGEGDHVLPASLRSLPLPWDGPWSEIERSDRTPERLVEAQHVLTVLLDDPALAPSVPEPPSPGLLLHAWEELEREVWARMPRTGAVTWSGVDLLVREKRERGGLYVLQERALSHIEAVMLNLIRRTRDDIADSVFRWLAMDPEPRRFAEWAVDMAGRCVVAGIGSDMAIELLGSIGTGESPL</sequence>
<reference evidence="3" key="1">
    <citation type="journal article" date="2019" name="Int. J. Syst. Evol. Microbiol.">
        <title>The Global Catalogue of Microorganisms (GCM) 10K type strain sequencing project: providing services to taxonomists for standard genome sequencing and annotation.</title>
        <authorList>
            <consortium name="The Broad Institute Genomics Platform"/>
            <consortium name="The Broad Institute Genome Sequencing Center for Infectious Disease"/>
            <person name="Wu L."/>
            <person name="Ma J."/>
        </authorList>
    </citation>
    <scope>NUCLEOTIDE SEQUENCE [LARGE SCALE GENOMIC DNA]</scope>
    <source>
        <strain evidence="3">ICMP 6774ER</strain>
    </source>
</reference>
<evidence type="ECO:0000313" key="3">
    <source>
        <dbReference type="Proteomes" id="UP001597368"/>
    </source>
</evidence>
<accession>A0ABW4T0N3</accession>
<feature type="region of interest" description="Disordered" evidence="1">
    <location>
        <begin position="1"/>
        <end position="26"/>
    </location>
</feature>
<gene>
    <name evidence="2" type="ORF">ACFSKW_28955</name>
</gene>
<dbReference type="RefSeq" id="WP_379575624.1">
    <property type="nucleotide sequence ID" value="NZ_JBHUFV010000043.1"/>
</dbReference>
<protein>
    <submittedName>
        <fullName evidence="2">Uncharacterized protein</fullName>
    </submittedName>
</protein>
<dbReference type="Proteomes" id="UP001597368">
    <property type="component" value="Unassembled WGS sequence"/>
</dbReference>
<comment type="caution">
    <text evidence="2">The sequence shown here is derived from an EMBL/GenBank/DDBJ whole genome shotgun (WGS) entry which is preliminary data.</text>
</comment>